<protein>
    <submittedName>
        <fullName evidence="2">Uncharacterized protein</fullName>
    </submittedName>
</protein>
<dbReference type="KEGG" id="tatv:25782586"/>
<feature type="compositionally biased region" description="Polar residues" evidence="1">
    <location>
        <begin position="82"/>
        <end position="95"/>
    </location>
</feature>
<name>G9NJI7_HYPAI</name>
<dbReference type="HOGENOM" id="CLU_1540267_0_0_1"/>
<keyword evidence="3" id="KW-1185">Reference proteome</keyword>
<evidence type="ECO:0000256" key="1">
    <source>
        <dbReference type="SAM" id="MobiDB-lite"/>
    </source>
</evidence>
<dbReference type="GeneID" id="25782586"/>
<dbReference type="OrthoDB" id="4896181at2759"/>
<evidence type="ECO:0000313" key="2">
    <source>
        <dbReference type="EMBL" id="EHK49060.1"/>
    </source>
</evidence>
<sequence>MSKHNEEDVENAESSTQTLRVKVNEGSIEEIQLCLQFSAPEEISKGLLKSASGDMQRLSLGEANGGLYESDDLYGDADESVSRTMQGLNRPSFQPSRRLGDGSRFACSRKETTHDQGFAAHGCEAEEYGDECITQIAAEELEGGDVGDFDYIDEDSAAEDEDVGDARMPGGAVV</sequence>
<evidence type="ECO:0000313" key="3">
    <source>
        <dbReference type="Proteomes" id="UP000005426"/>
    </source>
</evidence>
<feature type="compositionally biased region" description="Acidic residues" evidence="1">
    <location>
        <begin position="154"/>
        <end position="163"/>
    </location>
</feature>
<feature type="region of interest" description="Disordered" evidence="1">
    <location>
        <begin position="154"/>
        <end position="174"/>
    </location>
</feature>
<comment type="caution">
    <text evidence="2">The sequence shown here is derived from an EMBL/GenBank/DDBJ whole genome shotgun (WGS) entry which is preliminary data.</text>
</comment>
<dbReference type="AlphaFoldDB" id="G9NJI7"/>
<proteinExistence type="predicted"/>
<accession>G9NJI7</accession>
<dbReference type="Proteomes" id="UP000005426">
    <property type="component" value="Unassembled WGS sequence"/>
</dbReference>
<feature type="region of interest" description="Disordered" evidence="1">
    <location>
        <begin position="79"/>
        <end position="102"/>
    </location>
</feature>
<organism evidence="2 3">
    <name type="scientific">Hypocrea atroviridis (strain ATCC 20476 / IMI 206040)</name>
    <name type="common">Trichoderma atroviride</name>
    <dbReference type="NCBI Taxonomy" id="452589"/>
    <lineage>
        <taxon>Eukaryota</taxon>
        <taxon>Fungi</taxon>
        <taxon>Dikarya</taxon>
        <taxon>Ascomycota</taxon>
        <taxon>Pezizomycotina</taxon>
        <taxon>Sordariomycetes</taxon>
        <taxon>Hypocreomycetidae</taxon>
        <taxon>Hypocreales</taxon>
        <taxon>Hypocreaceae</taxon>
        <taxon>Trichoderma</taxon>
    </lineage>
</organism>
<reference evidence="2 3" key="1">
    <citation type="journal article" date="2011" name="Genome Biol.">
        <title>Comparative genome sequence analysis underscores mycoparasitism as the ancestral life style of Trichoderma.</title>
        <authorList>
            <person name="Kubicek C.P."/>
            <person name="Herrera-Estrella A."/>
            <person name="Seidl-Seiboth V."/>
            <person name="Martinez D.A."/>
            <person name="Druzhinina I.S."/>
            <person name="Thon M."/>
            <person name="Zeilinger S."/>
            <person name="Casas-Flores S."/>
            <person name="Horwitz B.A."/>
            <person name="Mukherjee P.K."/>
            <person name="Mukherjee M."/>
            <person name="Kredics L."/>
            <person name="Alcaraz L.D."/>
            <person name="Aerts A."/>
            <person name="Antal Z."/>
            <person name="Atanasova L."/>
            <person name="Cervantes-Badillo M.G."/>
            <person name="Challacombe J."/>
            <person name="Chertkov O."/>
            <person name="McCluskey K."/>
            <person name="Coulpier F."/>
            <person name="Deshpande N."/>
            <person name="von Doehren H."/>
            <person name="Ebbole D.J."/>
            <person name="Esquivel-Naranjo E.U."/>
            <person name="Fekete E."/>
            <person name="Flipphi M."/>
            <person name="Glaser F."/>
            <person name="Gomez-Rodriguez E.Y."/>
            <person name="Gruber S."/>
            <person name="Han C."/>
            <person name="Henrissat B."/>
            <person name="Hermosa R."/>
            <person name="Hernandez-Onate M."/>
            <person name="Karaffa L."/>
            <person name="Kosti I."/>
            <person name="Le Crom S."/>
            <person name="Lindquist E."/>
            <person name="Lucas S."/>
            <person name="Luebeck M."/>
            <person name="Luebeck P.S."/>
            <person name="Margeot A."/>
            <person name="Metz B."/>
            <person name="Misra M."/>
            <person name="Nevalainen H."/>
            <person name="Omann M."/>
            <person name="Packer N."/>
            <person name="Perrone G."/>
            <person name="Uresti-Rivera E.E."/>
            <person name="Salamov A."/>
            <person name="Schmoll M."/>
            <person name="Seiboth B."/>
            <person name="Shapiro H."/>
            <person name="Sukno S."/>
            <person name="Tamayo-Ramos J.A."/>
            <person name="Tisch D."/>
            <person name="Wiest A."/>
            <person name="Wilkinson H.H."/>
            <person name="Zhang M."/>
            <person name="Coutinho P.M."/>
            <person name="Kenerley C.M."/>
            <person name="Monte E."/>
            <person name="Baker S.E."/>
            <person name="Grigoriev I.V."/>
        </authorList>
    </citation>
    <scope>NUCLEOTIDE SEQUENCE [LARGE SCALE GENOMIC DNA]</scope>
    <source>
        <strain evidence="3">ATCC 20476 / IMI 206040</strain>
    </source>
</reference>
<gene>
    <name evidence="2" type="ORF">TRIATDRAFT_304920</name>
</gene>
<dbReference type="EMBL" id="ABDG02000017">
    <property type="protein sequence ID" value="EHK49060.1"/>
    <property type="molecule type" value="Genomic_DNA"/>
</dbReference>